<proteinExistence type="predicted"/>
<accession>A0A816SM07</accession>
<evidence type="ECO:0000313" key="1">
    <source>
        <dbReference type="EMBL" id="CAF2087149.1"/>
    </source>
</evidence>
<protein>
    <submittedName>
        <fullName evidence="1">(rape) hypothetical protein</fullName>
    </submittedName>
</protein>
<gene>
    <name evidence="1" type="ORF">DARMORV10_A06P27770.1</name>
</gene>
<organism evidence="1">
    <name type="scientific">Brassica napus</name>
    <name type="common">Rape</name>
    <dbReference type="NCBI Taxonomy" id="3708"/>
    <lineage>
        <taxon>Eukaryota</taxon>
        <taxon>Viridiplantae</taxon>
        <taxon>Streptophyta</taxon>
        <taxon>Embryophyta</taxon>
        <taxon>Tracheophyta</taxon>
        <taxon>Spermatophyta</taxon>
        <taxon>Magnoliopsida</taxon>
        <taxon>eudicotyledons</taxon>
        <taxon>Gunneridae</taxon>
        <taxon>Pentapetalae</taxon>
        <taxon>rosids</taxon>
        <taxon>malvids</taxon>
        <taxon>Brassicales</taxon>
        <taxon>Brassicaceae</taxon>
        <taxon>Brassiceae</taxon>
        <taxon>Brassica</taxon>
    </lineage>
</organism>
<name>A0A816SM07_BRANA</name>
<reference evidence="1" key="1">
    <citation type="submission" date="2021-01" db="EMBL/GenBank/DDBJ databases">
        <authorList>
            <consortium name="Genoscope - CEA"/>
            <person name="William W."/>
        </authorList>
    </citation>
    <scope>NUCLEOTIDE SEQUENCE</scope>
</reference>
<dbReference type="Proteomes" id="UP001295469">
    <property type="component" value="Chromosome A06"/>
</dbReference>
<dbReference type="EMBL" id="HG994360">
    <property type="protein sequence ID" value="CAF2087149.1"/>
    <property type="molecule type" value="Genomic_DNA"/>
</dbReference>
<sequence length="69" mass="7626">MLQRRLAPPRSCIPPVWHLWECDACGPSVAEASVRLSVFPGGCALGFEFLQSRFCSGLAPVMFYALLRL</sequence>
<dbReference type="AlphaFoldDB" id="A0A816SM07"/>